<name>A0A2H1VRA4_SPOFR</name>
<gene>
    <name evidence="1" type="ORF">SFRICE_020275</name>
</gene>
<reference evidence="1" key="1">
    <citation type="submission" date="2016-07" db="EMBL/GenBank/DDBJ databases">
        <authorList>
            <person name="Bretaudeau A."/>
        </authorList>
    </citation>
    <scope>NUCLEOTIDE SEQUENCE</scope>
    <source>
        <strain evidence="1">Rice</strain>
        <tissue evidence="1">Whole body</tissue>
    </source>
</reference>
<evidence type="ECO:0000313" key="1">
    <source>
        <dbReference type="EMBL" id="SOQ42764.1"/>
    </source>
</evidence>
<proteinExistence type="predicted"/>
<accession>A0A2H1VRA4</accession>
<dbReference type="AlphaFoldDB" id="A0A2H1VRA4"/>
<protein>
    <submittedName>
        <fullName evidence="1">SFRICE_020275</fullName>
    </submittedName>
</protein>
<organism evidence="1">
    <name type="scientific">Spodoptera frugiperda</name>
    <name type="common">Fall armyworm</name>
    <dbReference type="NCBI Taxonomy" id="7108"/>
    <lineage>
        <taxon>Eukaryota</taxon>
        <taxon>Metazoa</taxon>
        <taxon>Ecdysozoa</taxon>
        <taxon>Arthropoda</taxon>
        <taxon>Hexapoda</taxon>
        <taxon>Insecta</taxon>
        <taxon>Pterygota</taxon>
        <taxon>Neoptera</taxon>
        <taxon>Endopterygota</taxon>
        <taxon>Lepidoptera</taxon>
        <taxon>Glossata</taxon>
        <taxon>Ditrysia</taxon>
        <taxon>Noctuoidea</taxon>
        <taxon>Noctuidae</taxon>
        <taxon>Amphipyrinae</taxon>
        <taxon>Spodoptera</taxon>
    </lineage>
</organism>
<dbReference type="EMBL" id="ODYU01003689">
    <property type="protein sequence ID" value="SOQ42764.1"/>
    <property type="molecule type" value="Genomic_DNA"/>
</dbReference>
<sequence>MDGNAIVTPLMFQVSMGCGDCLPLGDPSTRLPSYTITKENLLYTIHQFANDLRRKTLRFFLTHGGSSFEISSSVTVAESCNAHEYEPLMLYNQNLILRAKLKIVYIQYYSDDLPNILASKRADEVENLKAVRESGIGNRGYWAFGNLTHKTQALFHVGYLCGVVSLRSSRPIRAEALLSHYIRSHYN</sequence>